<dbReference type="GO" id="GO:0003677">
    <property type="term" value="F:DNA binding"/>
    <property type="evidence" value="ECO:0007669"/>
    <property type="project" value="InterPro"/>
</dbReference>
<reference evidence="1" key="1">
    <citation type="submission" date="2020-08" db="EMBL/GenBank/DDBJ databases">
        <title>Lewinella bacteria from marine environments.</title>
        <authorList>
            <person name="Zhong Y."/>
        </authorList>
    </citation>
    <scope>NUCLEOTIDE SEQUENCE</scope>
    <source>
        <strain evidence="1">KCTC 42187</strain>
    </source>
</reference>
<dbReference type="PANTHER" id="PTHR33609">
    <property type="entry name" value="LOW CALCIUM RESPONSE LOCUS PROTEIN S"/>
    <property type="match status" value="1"/>
</dbReference>
<organism evidence="1 2">
    <name type="scientific">Neolewinella lacunae</name>
    <dbReference type="NCBI Taxonomy" id="1517758"/>
    <lineage>
        <taxon>Bacteria</taxon>
        <taxon>Pseudomonadati</taxon>
        <taxon>Bacteroidota</taxon>
        <taxon>Saprospiria</taxon>
        <taxon>Saprospirales</taxon>
        <taxon>Lewinellaceae</taxon>
        <taxon>Neolewinella</taxon>
    </lineage>
</organism>
<dbReference type="SUPFAM" id="SSF46689">
    <property type="entry name" value="Homeodomain-like"/>
    <property type="match status" value="1"/>
</dbReference>
<dbReference type="EMBL" id="JACSIT010000083">
    <property type="protein sequence ID" value="MBC6993935.1"/>
    <property type="molecule type" value="Genomic_DNA"/>
</dbReference>
<dbReference type="InterPro" id="IPR002514">
    <property type="entry name" value="Transposase_8"/>
</dbReference>
<dbReference type="Proteomes" id="UP000650081">
    <property type="component" value="Unassembled WGS sequence"/>
</dbReference>
<sequence length="104" mass="11661">MKKRKFHTAEEKQFILAQGDANGVAQTCREHGIANSLYYRWSKILKENGPEGLAGKRSSPSPEMAELAQMKSENALLKRLLAEKEMELSLAKDLIKKKSLTATK</sequence>
<keyword evidence="2" id="KW-1185">Reference proteome</keyword>
<protein>
    <submittedName>
        <fullName evidence="1">Transposase</fullName>
    </submittedName>
</protein>
<accession>A0A923PJX9</accession>
<comment type="caution">
    <text evidence="1">The sequence shown here is derived from an EMBL/GenBank/DDBJ whole genome shotgun (WGS) entry which is preliminary data.</text>
</comment>
<dbReference type="InterPro" id="IPR052546">
    <property type="entry name" value="Transposase_8_domain"/>
</dbReference>
<dbReference type="RefSeq" id="WP_187466031.1">
    <property type="nucleotide sequence ID" value="NZ_JACSIT010000083.1"/>
</dbReference>
<dbReference type="InterPro" id="IPR009057">
    <property type="entry name" value="Homeodomain-like_sf"/>
</dbReference>
<dbReference type="GO" id="GO:0004803">
    <property type="term" value="F:transposase activity"/>
    <property type="evidence" value="ECO:0007669"/>
    <property type="project" value="InterPro"/>
</dbReference>
<dbReference type="PANTHER" id="PTHR33609:SF1">
    <property type="entry name" value="TRANSPOSASE"/>
    <property type="match status" value="1"/>
</dbReference>
<evidence type="ECO:0000313" key="2">
    <source>
        <dbReference type="Proteomes" id="UP000650081"/>
    </source>
</evidence>
<name>A0A923PJX9_9BACT</name>
<dbReference type="AlphaFoldDB" id="A0A923PJX9"/>
<dbReference type="Pfam" id="PF01527">
    <property type="entry name" value="HTH_Tnp_1"/>
    <property type="match status" value="1"/>
</dbReference>
<evidence type="ECO:0000313" key="1">
    <source>
        <dbReference type="EMBL" id="MBC6993935.1"/>
    </source>
</evidence>
<proteinExistence type="predicted"/>
<dbReference type="GO" id="GO:0006313">
    <property type="term" value="P:DNA transposition"/>
    <property type="evidence" value="ECO:0007669"/>
    <property type="project" value="InterPro"/>
</dbReference>
<gene>
    <name evidence="1" type="ORF">H9S92_07170</name>
</gene>